<dbReference type="PANTHER" id="PTHR30146:SF109">
    <property type="entry name" value="HTH-TYPE TRANSCRIPTIONAL REGULATOR GALS"/>
    <property type="match status" value="1"/>
</dbReference>
<dbReference type="SMART" id="SM00354">
    <property type="entry name" value="HTH_LACI"/>
    <property type="match status" value="1"/>
</dbReference>
<dbReference type="EMBL" id="FYEK01000003">
    <property type="protein sequence ID" value="SNB52812.1"/>
    <property type="molecule type" value="Genomic_DNA"/>
</dbReference>
<dbReference type="InParanoid" id="A0A212Q0H2"/>
<evidence type="ECO:0000256" key="4">
    <source>
        <dbReference type="SAM" id="MobiDB-lite"/>
    </source>
</evidence>
<dbReference type="Gene3D" id="3.40.50.2300">
    <property type="match status" value="2"/>
</dbReference>
<organism evidence="6 7">
    <name type="scientific">Thermoflexus hugenholtzii JAD2</name>
    <dbReference type="NCBI Taxonomy" id="877466"/>
    <lineage>
        <taxon>Bacteria</taxon>
        <taxon>Bacillati</taxon>
        <taxon>Chloroflexota</taxon>
        <taxon>Thermoflexia</taxon>
        <taxon>Thermoflexales</taxon>
        <taxon>Thermoflexaceae</taxon>
        <taxon>Thermoflexus</taxon>
    </lineage>
</organism>
<dbReference type="Pfam" id="PF00356">
    <property type="entry name" value="LacI"/>
    <property type="match status" value="1"/>
</dbReference>
<protein>
    <submittedName>
        <fullName evidence="6">Transcriptional regulator, LacI family</fullName>
    </submittedName>
</protein>
<dbReference type="AlphaFoldDB" id="A0A212Q0H2"/>
<evidence type="ECO:0000256" key="3">
    <source>
        <dbReference type="ARBA" id="ARBA00023163"/>
    </source>
</evidence>
<dbReference type="CDD" id="cd01392">
    <property type="entry name" value="HTH_LacI"/>
    <property type="match status" value="1"/>
</dbReference>
<dbReference type="InterPro" id="IPR000843">
    <property type="entry name" value="HTH_LacI"/>
</dbReference>
<dbReference type="Pfam" id="PF13377">
    <property type="entry name" value="Peripla_BP_3"/>
    <property type="match status" value="1"/>
</dbReference>
<dbReference type="InterPro" id="IPR028082">
    <property type="entry name" value="Peripla_BP_I"/>
</dbReference>
<feature type="region of interest" description="Disordered" evidence="4">
    <location>
        <begin position="361"/>
        <end position="381"/>
    </location>
</feature>
<dbReference type="PROSITE" id="PS00356">
    <property type="entry name" value="HTH_LACI_1"/>
    <property type="match status" value="1"/>
</dbReference>
<keyword evidence="3" id="KW-0804">Transcription</keyword>
<evidence type="ECO:0000256" key="1">
    <source>
        <dbReference type="ARBA" id="ARBA00023015"/>
    </source>
</evidence>
<dbReference type="SUPFAM" id="SSF53822">
    <property type="entry name" value="Periplasmic binding protein-like I"/>
    <property type="match status" value="1"/>
</dbReference>
<dbReference type="PROSITE" id="PS50932">
    <property type="entry name" value="HTH_LACI_2"/>
    <property type="match status" value="1"/>
</dbReference>
<dbReference type="Proteomes" id="UP000197025">
    <property type="component" value="Unassembled WGS sequence"/>
</dbReference>
<dbReference type="Gene3D" id="1.10.260.40">
    <property type="entry name" value="lambda repressor-like DNA-binding domains"/>
    <property type="match status" value="1"/>
</dbReference>
<proteinExistence type="predicted"/>
<sequence length="381" mass="41548">MTLQPLDRISHAEYHKKKSAHVCNPVGRRTSRQVSIKDIARKAGVSHSTVSRALRGSPLVNPRTAERIRRLAARMGYVPNAAARSLATARTGIVGLVITTLADPFLAEIVRGVEEVALEAGYRLFLATSNADPERELAAVRALAESRVEGVIVASSRVGELYLPHLEALGVPIVLINNQREEPFIYSVASDSYQGAVQAISYLVALGHTRIAYIAGPPTARSNRERLAGYREAMARAGLPVDPAWIAEGNGRPEGGEWGLRRLLEAPRPPTAVFCYNDMTAIGALRAARAAGLRIPDDLSIIGFDDILFAFYTEPPLTTVAQPKYEMGRTAMSMLLRLLQGERTPTHLRLPCRLVERASCGPPPEEGMDLLPQSLTERRLP</sequence>
<evidence type="ECO:0000313" key="7">
    <source>
        <dbReference type="Proteomes" id="UP000197025"/>
    </source>
</evidence>
<dbReference type="SUPFAM" id="SSF47413">
    <property type="entry name" value="lambda repressor-like DNA-binding domains"/>
    <property type="match status" value="1"/>
</dbReference>
<evidence type="ECO:0000259" key="5">
    <source>
        <dbReference type="PROSITE" id="PS50932"/>
    </source>
</evidence>
<feature type="domain" description="HTH lacI-type" evidence="5">
    <location>
        <begin position="34"/>
        <end position="88"/>
    </location>
</feature>
<gene>
    <name evidence="6" type="ORF">SAMN02746019_00023750</name>
</gene>
<keyword evidence="2" id="KW-0238">DNA-binding</keyword>
<keyword evidence="1" id="KW-0805">Transcription regulation</keyword>
<evidence type="ECO:0000256" key="2">
    <source>
        <dbReference type="ARBA" id="ARBA00023125"/>
    </source>
</evidence>
<dbReference type="PANTHER" id="PTHR30146">
    <property type="entry name" value="LACI-RELATED TRANSCRIPTIONAL REPRESSOR"/>
    <property type="match status" value="1"/>
</dbReference>
<evidence type="ECO:0000313" key="6">
    <source>
        <dbReference type="EMBL" id="SNB52812.1"/>
    </source>
</evidence>
<dbReference type="GO" id="GO:0000976">
    <property type="term" value="F:transcription cis-regulatory region binding"/>
    <property type="evidence" value="ECO:0007669"/>
    <property type="project" value="TreeGrafter"/>
</dbReference>
<dbReference type="InterPro" id="IPR010982">
    <property type="entry name" value="Lambda_DNA-bd_dom_sf"/>
</dbReference>
<name>A0A212Q0H2_9CHLR</name>
<keyword evidence="7" id="KW-1185">Reference proteome</keyword>
<dbReference type="GO" id="GO:0003700">
    <property type="term" value="F:DNA-binding transcription factor activity"/>
    <property type="evidence" value="ECO:0007669"/>
    <property type="project" value="TreeGrafter"/>
</dbReference>
<reference evidence="7" key="1">
    <citation type="submission" date="2017-06" db="EMBL/GenBank/DDBJ databases">
        <authorList>
            <person name="Varghese N."/>
            <person name="Submissions S."/>
        </authorList>
    </citation>
    <scope>NUCLEOTIDE SEQUENCE [LARGE SCALE GENOMIC DNA]</scope>
    <source>
        <strain evidence="7">JAD2</strain>
    </source>
</reference>
<dbReference type="CDD" id="cd06267">
    <property type="entry name" value="PBP1_LacI_sugar_binding-like"/>
    <property type="match status" value="1"/>
</dbReference>
<dbReference type="InterPro" id="IPR046335">
    <property type="entry name" value="LacI/GalR-like_sensor"/>
</dbReference>
<accession>A0A212Q0H2</accession>